<comment type="similarity">
    <text evidence="1">Belongs to the SH3BGR family.</text>
</comment>
<dbReference type="OrthoDB" id="9932926at2759"/>
<accession>A0A267ECA8</accession>
<protein>
    <recommendedName>
        <fullName evidence="5">Glutaredoxin domain-containing protein</fullName>
    </recommendedName>
</protein>
<sequence length="122" mass="13569">MSLRIFVSSTSGSMKIKEQQAYIKRILDGLGLAYEEIDISDPKNAEAKAEMQEAAKTHSKSVVPPHLLRDNNYIGDGQDFYDAVEDDNIEVFLQVPGAKEKKIEPLEKGGSDENDTEKVPQD</sequence>
<dbReference type="AlphaFoldDB" id="A0A267ECA8"/>
<dbReference type="InterPro" id="IPR036249">
    <property type="entry name" value="Thioredoxin-like_sf"/>
</dbReference>
<dbReference type="SUPFAM" id="SSF52833">
    <property type="entry name" value="Thioredoxin-like"/>
    <property type="match status" value="1"/>
</dbReference>
<evidence type="ECO:0000256" key="1">
    <source>
        <dbReference type="ARBA" id="ARBA00007764"/>
    </source>
</evidence>
<organism evidence="3 4">
    <name type="scientific">Macrostomum lignano</name>
    <dbReference type="NCBI Taxonomy" id="282301"/>
    <lineage>
        <taxon>Eukaryota</taxon>
        <taxon>Metazoa</taxon>
        <taxon>Spiralia</taxon>
        <taxon>Lophotrochozoa</taxon>
        <taxon>Platyhelminthes</taxon>
        <taxon>Rhabditophora</taxon>
        <taxon>Macrostomorpha</taxon>
        <taxon>Macrostomida</taxon>
        <taxon>Macrostomidae</taxon>
        <taxon>Macrostomum</taxon>
    </lineage>
</organism>
<evidence type="ECO:0000256" key="2">
    <source>
        <dbReference type="SAM" id="MobiDB-lite"/>
    </source>
</evidence>
<proteinExistence type="inferred from homology"/>
<feature type="region of interest" description="Disordered" evidence="2">
    <location>
        <begin position="100"/>
        <end position="122"/>
    </location>
</feature>
<reference evidence="3 4" key="1">
    <citation type="submission" date="2017-06" db="EMBL/GenBank/DDBJ databases">
        <title>A platform for efficient transgenesis in Macrostomum lignano, a flatworm model organism for stem cell research.</title>
        <authorList>
            <person name="Berezikov E."/>
        </authorList>
    </citation>
    <scope>NUCLEOTIDE SEQUENCE [LARGE SCALE GENOMIC DNA]</scope>
    <source>
        <strain evidence="3">DV1</strain>
        <tissue evidence="3">Whole organism</tissue>
    </source>
</reference>
<dbReference type="PANTHER" id="PTHR12232">
    <property type="entry name" value="SH3 DOMAIN-BINDING GLUTAMIC ACID-RICH-LIKE PROTEIN"/>
    <property type="match status" value="1"/>
</dbReference>
<dbReference type="GO" id="GO:0005737">
    <property type="term" value="C:cytoplasm"/>
    <property type="evidence" value="ECO:0007669"/>
    <property type="project" value="TreeGrafter"/>
</dbReference>
<comment type="caution">
    <text evidence="3">The sequence shown here is derived from an EMBL/GenBank/DDBJ whole genome shotgun (WGS) entry which is preliminary data.</text>
</comment>
<dbReference type="Pfam" id="PF04908">
    <property type="entry name" value="SH3BGR"/>
    <property type="match status" value="1"/>
</dbReference>
<keyword evidence="4" id="KW-1185">Reference proteome</keyword>
<dbReference type="EMBL" id="NIVC01002285">
    <property type="protein sequence ID" value="PAA59220.1"/>
    <property type="molecule type" value="Genomic_DNA"/>
</dbReference>
<evidence type="ECO:0000313" key="4">
    <source>
        <dbReference type="Proteomes" id="UP000215902"/>
    </source>
</evidence>
<dbReference type="Gene3D" id="3.40.30.10">
    <property type="entry name" value="Glutaredoxin"/>
    <property type="match status" value="1"/>
</dbReference>
<dbReference type="STRING" id="282301.A0A267ECA8"/>
<dbReference type="PANTHER" id="PTHR12232:SF0">
    <property type="entry name" value="THIOREDOXIN DOMAIN-CONTAINING PROTEIN"/>
    <property type="match status" value="1"/>
</dbReference>
<evidence type="ECO:0008006" key="5">
    <source>
        <dbReference type="Google" id="ProtNLM"/>
    </source>
</evidence>
<dbReference type="Proteomes" id="UP000215902">
    <property type="component" value="Unassembled WGS sequence"/>
</dbReference>
<dbReference type="InterPro" id="IPR051033">
    <property type="entry name" value="SH3BGR"/>
</dbReference>
<evidence type="ECO:0000313" key="3">
    <source>
        <dbReference type="EMBL" id="PAA59220.1"/>
    </source>
</evidence>
<gene>
    <name evidence="3" type="ORF">BOX15_Mlig002305g3</name>
</gene>
<name>A0A267ECA8_9PLAT</name>
<dbReference type="InterPro" id="IPR006993">
    <property type="entry name" value="Glut_rich_SH3-bd"/>
</dbReference>